<dbReference type="EC" id="2.7.3.-" evidence="7"/>
<keyword evidence="5" id="KW-0472">Membrane</keyword>
<dbReference type="EMBL" id="OMOH01000006">
    <property type="protein sequence ID" value="SPF68764.1"/>
    <property type="molecule type" value="Genomic_DNA"/>
</dbReference>
<sequence length="382" mass="40493">MTGRAASPAGGRKGFWHRVNWMASIWVVFLLIPLVILARSTTAWPAKASGLVGTCGFIVAYLVMVNSSSETFAWERLPAGTTMAEQLRVPLRASCVLLPLVALTVPGLGWWAFYFLPFFTALLLYTTRLGTGLLAVALLNAGAAICAVLFIPDPEMRWNGVLGPCFSVFIIALSRIGVDAEERRQVKERELAAASEREEISRDVHDLLGHSLTVLTLKAEVAQRLVRRDPDAAERELGEIVGLARTALADVRATVTRLRVPDLAGQLEASRTAFAAGGLEAAFSGRPDAVPAPQRELLAWALREATTNVLRHAGARSVSVELAPGLVRVTDDGAGAAGHELGNGLRGLSERVRAAGGTLTLTSPAPGGGTGTGPGTLLEVRL</sequence>
<dbReference type="InterPro" id="IPR050482">
    <property type="entry name" value="Sensor_HK_TwoCompSys"/>
</dbReference>
<keyword evidence="5" id="KW-0812">Transmembrane</keyword>
<evidence type="ECO:0000256" key="5">
    <source>
        <dbReference type="SAM" id="Phobius"/>
    </source>
</evidence>
<dbReference type="SUPFAM" id="SSF55874">
    <property type="entry name" value="ATPase domain of HSP90 chaperone/DNA topoisomerase II/histidine kinase"/>
    <property type="match status" value="1"/>
</dbReference>
<accession>A0A375I1Q7</accession>
<keyword evidence="3" id="KW-0902">Two-component regulatory system</keyword>
<keyword evidence="2 7" id="KW-0418">Kinase</keyword>
<protein>
    <submittedName>
        <fullName evidence="7">Histidine kinase</fullName>
        <ecNumber evidence="7">2.7.3.-</ecNumber>
    </submittedName>
</protein>
<evidence type="ECO:0000256" key="3">
    <source>
        <dbReference type="ARBA" id="ARBA00023012"/>
    </source>
</evidence>
<keyword evidence="5" id="KW-1133">Transmembrane helix</keyword>
<dbReference type="InterPro" id="IPR011712">
    <property type="entry name" value="Sig_transdc_His_kin_sub3_dim/P"/>
</dbReference>
<dbReference type="PANTHER" id="PTHR24421:SF63">
    <property type="entry name" value="SENSOR HISTIDINE KINASE DESK"/>
    <property type="match status" value="1"/>
</dbReference>
<feature type="transmembrane region" description="Helical" evidence="5">
    <location>
        <begin position="20"/>
        <end position="38"/>
    </location>
</feature>
<dbReference type="GO" id="GO:0000155">
    <property type="term" value="F:phosphorelay sensor kinase activity"/>
    <property type="evidence" value="ECO:0007669"/>
    <property type="project" value="InterPro"/>
</dbReference>
<keyword evidence="8" id="KW-1185">Reference proteome</keyword>
<evidence type="ECO:0000313" key="8">
    <source>
        <dbReference type="Proteomes" id="UP000265962"/>
    </source>
</evidence>
<evidence type="ECO:0000256" key="2">
    <source>
        <dbReference type="ARBA" id="ARBA00022777"/>
    </source>
</evidence>
<name>A0A375I1Q7_9ACTN</name>
<keyword evidence="1 7" id="KW-0808">Transferase</keyword>
<dbReference type="GO" id="GO:0046983">
    <property type="term" value="F:protein dimerization activity"/>
    <property type="evidence" value="ECO:0007669"/>
    <property type="project" value="InterPro"/>
</dbReference>
<dbReference type="OrthoDB" id="5241784at2"/>
<reference evidence="8" key="1">
    <citation type="submission" date="2018-02" db="EMBL/GenBank/DDBJ databases">
        <authorList>
            <person name="Hornung B."/>
        </authorList>
    </citation>
    <scope>NUCLEOTIDE SEQUENCE [LARGE SCALE GENOMIC DNA]</scope>
</reference>
<evidence type="ECO:0000256" key="1">
    <source>
        <dbReference type="ARBA" id="ARBA00022679"/>
    </source>
</evidence>
<dbReference type="InterPro" id="IPR036890">
    <property type="entry name" value="HATPase_C_sf"/>
</dbReference>
<feature type="region of interest" description="Disordered" evidence="4">
    <location>
        <begin position="358"/>
        <end position="382"/>
    </location>
</feature>
<feature type="transmembrane region" description="Helical" evidence="5">
    <location>
        <begin position="108"/>
        <end position="125"/>
    </location>
</feature>
<feature type="transmembrane region" description="Helical" evidence="5">
    <location>
        <begin position="50"/>
        <end position="68"/>
    </location>
</feature>
<dbReference type="Pfam" id="PF07730">
    <property type="entry name" value="HisKA_3"/>
    <property type="match status" value="1"/>
</dbReference>
<feature type="domain" description="Signal transduction histidine kinase subgroup 3 dimerisation and phosphoacceptor" evidence="6">
    <location>
        <begin position="196"/>
        <end position="261"/>
    </location>
</feature>
<dbReference type="GO" id="GO:0016020">
    <property type="term" value="C:membrane"/>
    <property type="evidence" value="ECO:0007669"/>
    <property type="project" value="InterPro"/>
</dbReference>
<feature type="transmembrane region" description="Helical" evidence="5">
    <location>
        <begin position="158"/>
        <end position="178"/>
    </location>
</feature>
<dbReference type="Gene3D" id="3.30.565.10">
    <property type="entry name" value="Histidine kinase-like ATPase, C-terminal domain"/>
    <property type="match status" value="1"/>
</dbReference>
<organism evidence="7 8">
    <name type="scientific">Propionibacterium ruminifibrarum</name>
    <dbReference type="NCBI Taxonomy" id="1962131"/>
    <lineage>
        <taxon>Bacteria</taxon>
        <taxon>Bacillati</taxon>
        <taxon>Actinomycetota</taxon>
        <taxon>Actinomycetes</taxon>
        <taxon>Propionibacteriales</taxon>
        <taxon>Propionibacteriaceae</taxon>
        <taxon>Propionibacterium</taxon>
    </lineage>
</organism>
<dbReference type="Proteomes" id="UP000265962">
    <property type="component" value="Unassembled WGS sequence"/>
</dbReference>
<dbReference type="CDD" id="cd16917">
    <property type="entry name" value="HATPase_UhpB-NarQ-NarX-like"/>
    <property type="match status" value="1"/>
</dbReference>
<dbReference type="AlphaFoldDB" id="A0A375I1Q7"/>
<proteinExistence type="predicted"/>
<evidence type="ECO:0000313" key="7">
    <source>
        <dbReference type="EMBL" id="SPF68764.1"/>
    </source>
</evidence>
<feature type="transmembrane region" description="Helical" evidence="5">
    <location>
        <begin position="132"/>
        <end position="152"/>
    </location>
</feature>
<evidence type="ECO:0000256" key="4">
    <source>
        <dbReference type="SAM" id="MobiDB-lite"/>
    </source>
</evidence>
<dbReference type="Gene3D" id="1.20.5.1930">
    <property type="match status" value="1"/>
</dbReference>
<dbReference type="PANTHER" id="PTHR24421">
    <property type="entry name" value="NITRATE/NITRITE SENSOR PROTEIN NARX-RELATED"/>
    <property type="match status" value="1"/>
</dbReference>
<evidence type="ECO:0000259" key="6">
    <source>
        <dbReference type="Pfam" id="PF07730"/>
    </source>
</evidence>
<gene>
    <name evidence="7" type="ORF">PROPJV5_1739</name>
</gene>